<accession>A1SW17</accession>
<keyword evidence="2" id="KW-0808">Transferase</keyword>
<organism evidence="2 3">
    <name type="scientific">Psychromonas ingrahamii (strain DSM 17664 / CCUG 51855 / 37)</name>
    <dbReference type="NCBI Taxonomy" id="357804"/>
    <lineage>
        <taxon>Bacteria</taxon>
        <taxon>Pseudomonadati</taxon>
        <taxon>Pseudomonadota</taxon>
        <taxon>Gammaproteobacteria</taxon>
        <taxon>Alteromonadales</taxon>
        <taxon>Psychromonadaceae</taxon>
        <taxon>Psychromonas</taxon>
    </lineage>
</organism>
<reference evidence="2 3" key="1">
    <citation type="submission" date="2007-01" db="EMBL/GenBank/DDBJ databases">
        <title>Complete sequence of Psychromonas ingrahamii 37.</title>
        <authorList>
            <consortium name="US DOE Joint Genome Institute"/>
            <person name="Copeland A."/>
            <person name="Lucas S."/>
            <person name="Lapidus A."/>
            <person name="Barry K."/>
            <person name="Detter J.C."/>
            <person name="Glavina del Rio T."/>
            <person name="Hammon N."/>
            <person name="Israni S."/>
            <person name="Dalin E."/>
            <person name="Tice H."/>
            <person name="Pitluck S."/>
            <person name="Thompson L.S."/>
            <person name="Brettin T."/>
            <person name="Bruce D."/>
            <person name="Han C."/>
            <person name="Tapia R."/>
            <person name="Schmutz J."/>
            <person name="Larimer F."/>
            <person name="Land M."/>
            <person name="Hauser L."/>
            <person name="Kyrpides N."/>
            <person name="Ivanova N."/>
            <person name="Staley J."/>
            <person name="Richardson P."/>
        </authorList>
    </citation>
    <scope>NUCLEOTIDE SEQUENCE [LARGE SCALE GENOMIC DNA]</scope>
    <source>
        <strain evidence="2 3">37</strain>
    </source>
</reference>
<dbReference type="Proteomes" id="UP000000639">
    <property type="component" value="Chromosome"/>
</dbReference>
<dbReference type="SUPFAM" id="SSF55729">
    <property type="entry name" value="Acyl-CoA N-acyltransferases (Nat)"/>
    <property type="match status" value="1"/>
</dbReference>
<dbReference type="InterPro" id="IPR000182">
    <property type="entry name" value="GNAT_dom"/>
</dbReference>
<dbReference type="EMBL" id="CP000510">
    <property type="protein sequence ID" value="ABM03682.1"/>
    <property type="molecule type" value="Genomic_DNA"/>
</dbReference>
<name>A1SW17_PSYIN</name>
<evidence type="ECO:0000313" key="3">
    <source>
        <dbReference type="Proteomes" id="UP000000639"/>
    </source>
</evidence>
<dbReference type="STRING" id="357804.Ping_1907"/>
<dbReference type="EC" id="2.3.1.-" evidence="2"/>
<feature type="domain" description="N-acetyltransferase" evidence="1">
    <location>
        <begin position="148"/>
        <end position="299"/>
    </location>
</feature>
<evidence type="ECO:0000259" key="1">
    <source>
        <dbReference type="PROSITE" id="PS51186"/>
    </source>
</evidence>
<dbReference type="Gene3D" id="3.40.630.30">
    <property type="match status" value="1"/>
</dbReference>
<keyword evidence="2" id="KW-0012">Acyltransferase</keyword>
<dbReference type="InterPro" id="IPR022525">
    <property type="entry name" value="GNAT_AblB"/>
</dbReference>
<sequence>MIKQRHLSLRDQTSQEAKLMDSKDIIEKFEGSMIQHGSYNDRIYLIKLAPEAPSTTPCNLVDLAIKNNYSKIFAKVPECHSALFLARGFKEEARIPGFYDGKIAAVFLGFYLNVERAAEPDLVKMNKILKTALEKQVAKSKCHLSGDTTLRICNKADAITIADLYNTVFQSYPFPIDDPAYIINTMKSNIDYFGIETSGRLVAVSSAEMDKQSCNAEMTDFATLPEYRGKGFAQCLLLQMENAMKNKGIKTAYTIARAMSAGMNITFSKAGYQFGGRLKNNTNISGNIESMNVWYKNLTE</sequence>
<keyword evidence="3" id="KW-1185">Reference proteome</keyword>
<dbReference type="Pfam" id="PF00583">
    <property type="entry name" value="Acetyltransf_1"/>
    <property type="match status" value="1"/>
</dbReference>
<dbReference type="PROSITE" id="PS51186">
    <property type="entry name" value="GNAT"/>
    <property type="match status" value="1"/>
</dbReference>
<dbReference type="HOGENOM" id="CLU_081246_0_0_6"/>
<evidence type="ECO:0000313" key="2">
    <source>
        <dbReference type="EMBL" id="ABM03682.1"/>
    </source>
</evidence>
<dbReference type="InterPro" id="IPR016181">
    <property type="entry name" value="Acyl_CoA_acyltransferase"/>
</dbReference>
<gene>
    <name evidence="2" type="ordered locus">Ping_1907</name>
</gene>
<dbReference type="GO" id="GO:0008080">
    <property type="term" value="F:N-acetyltransferase activity"/>
    <property type="evidence" value="ECO:0007669"/>
    <property type="project" value="InterPro"/>
</dbReference>
<dbReference type="eggNOG" id="COG0456">
    <property type="taxonomic scope" value="Bacteria"/>
</dbReference>
<dbReference type="NCBIfam" id="TIGR03827">
    <property type="entry name" value="GNAT_ablB"/>
    <property type="match status" value="1"/>
</dbReference>
<protein>
    <submittedName>
        <fullName evidence="2">Beta-lysine acetyltransferase</fullName>
        <ecNumber evidence="2">2.3.1.-</ecNumber>
    </submittedName>
</protein>
<dbReference type="CDD" id="cd04301">
    <property type="entry name" value="NAT_SF"/>
    <property type="match status" value="1"/>
</dbReference>
<dbReference type="KEGG" id="pin:Ping_1907"/>
<proteinExistence type="predicted"/>
<dbReference type="AlphaFoldDB" id="A1SW17"/>